<dbReference type="SUPFAM" id="SSF51445">
    <property type="entry name" value="(Trans)glycosidases"/>
    <property type="match status" value="1"/>
</dbReference>
<keyword evidence="3" id="KW-0732">Signal</keyword>
<proteinExistence type="predicted"/>
<gene>
    <name evidence="5" type="ORF">DFR39_108135</name>
</gene>
<dbReference type="InterPro" id="IPR006047">
    <property type="entry name" value="GH13_cat_dom"/>
</dbReference>
<keyword evidence="1" id="KW-0378">Hydrolase</keyword>
<organism evidence="5 6">
    <name type="scientific">Roseateles asaccharophilus</name>
    <dbReference type="NCBI Taxonomy" id="582607"/>
    <lineage>
        <taxon>Bacteria</taxon>
        <taxon>Pseudomonadati</taxon>
        <taxon>Pseudomonadota</taxon>
        <taxon>Betaproteobacteria</taxon>
        <taxon>Burkholderiales</taxon>
        <taxon>Sphaerotilaceae</taxon>
        <taxon>Roseateles</taxon>
    </lineage>
</organism>
<dbReference type="InterPro" id="IPR019492">
    <property type="entry name" value="Cyclo-malto-dextrinase_C"/>
</dbReference>
<dbReference type="CDD" id="cd11340">
    <property type="entry name" value="AmyAc_bac_CMD_like_3"/>
    <property type="match status" value="1"/>
</dbReference>
<dbReference type="Gene3D" id="2.60.40.1180">
    <property type="entry name" value="Golgi alpha-mannosidase II"/>
    <property type="match status" value="1"/>
</dbReference>
<dbReference type="EMBL" id="SNXE01000008">
    <property type="protein sequence ID" value="TDP06663.1"/>
    <property type="molecule type" value="Genomic_DNA"/>
</dbReference>
<evidence type="ECO:0000259" key="4">
    <source>
        <dbReference type="SMART" id="SM00642"/>
    </source>
</evidence>
<protein>
    <submittedName>
        <fullName evidence="5">Glycosidase</fullName>
    </submittedName>
</protein>
<keyword evidence="2 5" id="KW-0326">Glycosidase</keyword>
<evidence type="ECO:0000256" key="3">
    <source>
        <dbReference type="SAM" id="SignalP"/>
    </source>
</evidence>
<sequence length="630" mass="70620">MLTRRTLLKTTAAGAALGALASSQTAGGAPAAPALQRVEPPNWWVGMAEPRLQLMLHGPGLATLEARLKAPGVRLLGQQRLASPNYLFIELELAADCRPGHIEIQLHRPGSAAPLLSLPYELLARAPGSAQRQGFDTKDAIYLVVPDRFARAEPAVAPPAMRETRVDRSDPGARHGGNLAGLRARLDYIAAMGFTQIWPTPLVENDGPSYSYHGYAATDFYRIDPRFGSNEEFRALAAEARQRGLGLIQDIVLNHIGDHHWWMADLPAPDWLNQWPSYTETHHARVTWQDPHAAPSDRRRFSDGWFTPGMPDLNQRQPQLATYLIQMSLWWIEYAGLSGVRTDTYSYSDRDFLARWSARLMREYPRLNIVGEEWSGHPAIVAYWQRGKRNHDGYVSSTPSMMDFPLHYALLAGLKDADQGEGGIYKLYETLAHDFVYADANRLVVFEGNHDTPRLFSLLGEDMDLLRMAWSYLCVVNRIPQFFYGSEVLLTSPQQRDDGRVRADFPGGFAGDTVDGFSGRGLSPRQGEAKDLLRRLLNWRKGAKAVHNGHLIHYAPLHGIYVLFRRLPGERPVMLVINKNRRSMSLDLQRFADTLNEARLGRDVLSGHVHPLHASLELPSRSTMVLELSP</sequence>
<reference evidence="5 6" key="1">
    <citation type="submission" date="2019-03" db="EMBL/GenBank/DDBJ databases">
        <title>Genomic Encyclopedia of Type Strains, Phase IV (KMG-IV): sequencing the most valuable type-strain genomes for metagenomic binning, comparative biology and taxonomic classification.</title>
        <authorList>
            <person name="Goeker M."/>
        </authorList>
    </citation>
    <scope>NUCLEOTIDE SEQUENCE [LARGE SCALE GENOMIC DNA]</scope>
    <source>
        <strain evidence="5 6">DSM 25082</strain>
    </source>
</reference>
<dbReference type="GO" id="GO:0005975">
    <property type="term" value="P:carbohydrate metabolic process"/>
    <property type="evidence" value="ECO:0007669"/>
    <property type="project" value="InterPro"/>
</dbReference>
<feature type="domain" description="Glycosyl hydrolase family 13 catalytic" evidence="4">
    <location>
        <begin position="143"/>
        <end position="540"/>
    </location>
</feature>
<evidence type="ECO:0000313" key="5">
    <source>
        <dbReference type="EMBL" id="TDP06663.1"/>
    </source>
</evidence>
<dbReference type="GO" id="GO:0016798">
    <property type="term" value="F:hydrolase activity, acting on glycosyl bonds"/>
    <property type="evidence" value="ECO:0007669"/>
    <property type="project" value="UniProtKB-KW"/>
</dbReference>
<dbReference type="AlphaFoldDB" id="A0A4R6N0L4"/>
<dbReference type="InterPro" id="IPR014756">
    <property type="entry name" value="Ig_E-set"/>
</dbReference>
<dbReference type="SUPFAM" id="SSF51011">
    <property type="entry name" value="Glycosyl hydrolase domain"/>
    <property type="match status" value="1"/>
</dbReference>
<dbReference type="PANTHER" id="PTHR10357">
    <property type="entry name" value="ALPHA-AMYLASE FAMILY MEMBER"/>
    <property type="match status" value="1"/>
</dbReference>
<keyword evidence="6" id="KW-1185">Reference proteome</keyword>
<dbReference type="InterPro" id="IPR013783">
    <property type="entry name" value="Ig-like_fold"/>
</dbReference>
<dbReference type="OrthoDB" id="9761577at2"/>
<dbReference type="Proteomes" id="UP000295357">
    <property type="component" value="Unassembled WGS sequence"/>
</dbReference>
<dbReference type="Pfam" id="PF10438">
    <property type="entry name" value="Cyc-maltodext_C"/>
    <property type="match status" value="1"/>
</dbReference>
<dbReference type="InterPro" id="IPR013780">
    <property type="entry name" value="Glyco_hydro_b"/>
</dbReference>
<dbReference type="Pfam" id="PF09087">
    <property type="entry name" value="Cyc-maltodext_N"/>
    <property type="match status" value="1"/>
</dbReference>
<dbReference type="SMART" id="SM00642">
    <property type="entry name" value="Aamy"/>
    <property type="match status" value="1"/>
</dbReference>
<evidence type="ECO:0000256" key="2">
    <source>
        <dbReference type="ARBA" id="ARBA00023295"/>
    </source>
</evidence>
<dbReference type="SUPFAM" id="SSF81296">
    <property type="entry name" value="E set domains"/>
    <property type="match status" value="1"/>
</dbReference>
<evidence type="ECO:0000256" key="1">
    <source>
        <dbReference type="ARBA" id="ARBA00022801"/>
    </source>
</evidence>
<feature type="signal peptide" evidence="3">
    <location>
        <begin position="1"/>
        <end position="28"/>
    </location>
</feature>
<dbReference type="Pfam" id="PF00128">
    <property type="entry name" value="Alpha-amylase"/>
    <property type="match status" value="1"/>
</dbReference>
<dbReference type="InterPro" id="IPR006311">
    <property type="entry name" value="TAT_signal"/>
</dbReference>
<dbReference type="InterPro" id="IPR015171">
    <property type="entry name" value="Cyc-maltodext_N"/>
</dbReference>
<comment type="caution">
    <text evidence="5">The sequence shown here is derived from an EMBL/GenBank/DDBJ whole genome shotgun (WGS) entry which is preliminary data.</text>
</comment>
<dbReference type="PROSITE" id="PS51318">
    <property type="entry name" value="TAT"/>
    <property type="match status" value="1"/>
</dbReference>
<feature type="chain" id="PRO_5020934593" evidence="3">
    <location>
        <begin position="29"/>
        <end position="630"/>
    </location>
</feature>
<dbReference type="InterPro" id="IPR017853">
    <property type="entry name" value="GH"/>
</dbReference>
<dbReference type="Gene3D" id="2.60.40.10">
    <property type="entry name" value="Immunoglobulins"/>
    <property type="match status" value="1"/>
</dbReference>
<accession>A0A4R6N0L4</accession>
<dbReference type="Gene3D" id="3.20.20.80">
    <property type="entry name" value="Glycosidases"/>
    <property type="match status" value="1"/>
</dbReference>
<evidence type="ECO:0000313" key="6">
    <source>
        <dbReference type="Proteomes" id="UP000295357"/>
    </source>
</evidence>
<dbReference type="PANTHER" id="PTHR10357:SF210">
    <property type="entry name" value="MALTODEXTRIN GLUCOSIDASE"/>
    <property type="match status" value="1"/>
</dbReference>
<name>A0A4R6N0L4_9BURK</name>